<dbReference type="AlphaFoldDB" id="V6LPD2"/>
<organism evidence="1">
    <name type="scientific">Spironucleus salmonicida</name>
    <dbReference type="NCBI Taxonomy" id="348837"/>
    <lineage>
        <taxon>Eukaryota</taxon>
        <taxon>Metamonada</taxon>
        <taxon>Diplomonadida</taxon>
        <taxon>Hexamitidae</taxon>
        <taxon>Hexamitinae</taxon>
        <taxon>Spironucleus</taxon>
    </lineage>
</organism>
<reference evidence="2" key="2">
    <citation type="submission" date="2020-12" db="EMBL/GenBank/DDBJ databases">
        <title>New Spironucleus salmonicida genome in near-complete chromosomes.</title>
        <authorList>
            <person name="Xu F."/>
            <person name="Kurt Z."/>
            <person name="Jimenez-Gonzalez A."/>
            <person name="Astvaldsson A."/>
            <person name="Andersson J.O."/>
            <person name="Svard S.G."/>
        </authorList>
    </citation>
    <scope>NUCLEOTIDE SEQUENCE</scope>
    <source>
        <strain evidence="2">ATCC 50377</strain>
    </source>
</reference>
<accession>V6LPD2</accession>
<dbReference type="Proteomes" id="UP000018208">
    <property type="component" value="Unassembled WGS sequence"/>
</dbReference>
<gene>
    <name evidence="1" type="ORF">SS50377_13342</name>
    <name evidence="2" type="ORF">SS50377_27687</name>
</gene>
<dbReference type="EMBL" id="KI546073">
    <property type="protein sequence ID" value="EST46537.1"/>
    <property type="molecule type" value="Genomic_DNA"/>
</dbReference>
<evidence type="ECO:0000313" key="3">
    <source>
        <dbReference type="Proteomes" id="UP000018208"/>
    </source>
</evidence>
<evidence type="ECO:0008006" key="4">
    <source>
        <dbReference type="Google" id="ProtNLM"/>
    </source>
</evidence>
<dbReference type="VEuPathDB" id="GiardiaDB:SS50377_27687"/>
<protein>
    <recommendedName>
        <fullName evidence="4">Ubiquitin-like domain-containing protein</fullName>
    </recommendedName>
</protein>
<name>V6LPD2_9EUKA</name>
<dbReference type="EMBL" id="AUWU02000007">
    <property type="protein sequence ID" value="KAH0571386.1"/>
    <property type="molecule type" value="Genomic_DNA"/>
</dbReference>
<evidence type="ECO:0000313" key="2">
    <source>
        <dbReference type="EMBL" id="KAH0571386.1"/>
    </source>
</evidence>
<reference evidence="1 2" key="1">
    <citation type="journal article" date="2014" name="PLoS Genet.">
        <title>The Genome of Spironucleus salmonicida Highlights a Fish Pathogen Adapted to Fluctuating Environments.</title>
        <authorList>
            <person name="Xu F."/>
            <person name="Jerlstrom-Hultqvist J."/>
            <person name="Einarsson E."/>
            <person name="Astvaldsson A."/>
            <person name="Svard S.G."/>
            <person name="Andersson J.O."/>
        </authorList>
    </citation>
    <scope>NUCLEOTIDE SEQUENCE</scope>
    <source>
        <strain evidence="2">ATCC 50377</strain>
    </source>
</reference>
<keyword evidence="3" id="KW-1185">Reference proteome</keyword>
<proteinExistence type="predicted"/>
<evidence type="ECO:0000313" key="1">
    <source>
        <dbReference type="EMBL" id="EST46537.1"/>
    </source>
</evidence>
<sequence length="170" mass="20062">MGLDIYLKIFGVRSKRIVLSDSQMLLTNLIKQIKEYSFNLQQKYYYFIFNGQLLPTIAPGISLAKLGFKKNQLNKIILCPKIIAQQSKVFHYKESYNQRLTNDDFTDENSYTYSSFDEQSDDDDDLSDDYEQTDSQLFHYINLNLQLSELFSEDYYITETEQSTSSKDYY</sequence>